<dbReference type="RefSeq" id="WP_012447131.1">
    <property type="nucleotide sequence ID" value="NC_010718.1"/>
</dbReference>
<dbReference type="GO" id="GO:0012505">
    <property type="term" value="C:endomembrane system"/>
    <property type="evidence" value="ECO:0007669"/>
    <property type="project" value="UniProtKB-SubCell"/>
</dbReference>
<dbReference type="STRING" id="457570.Nther_0653"/>
<reference evidence="8 9" key="1">
    <citation type="submission" date="2008-04" db="EMBL/GenBank/DDBJ databases">
        <title>Complete sequence of chromosome of Natranaerobius thermophilus JW/NM-WN-LF.</title>
        <authorList>
            <consortium name="US DOE Joint Genome Institute"/>
            <person name="Copeland A."/>
            <person name="Lucas S."/>
            <person name="Lapidus A."/>
            <person name="Glavina del Rio T."/>
            <person name="Dalin E."/>
            <person name="Tice H."/>
            <person name="Bruce D."/>
            <person name="Goodwin L."/>
            <person name="Pitluck S."/>
            <person name="Chertkov O."/>
            <person name="Brettin T."/>
            <person name="Detter J.C."/>
            <person name="Han C."/>
            <person name="Kuske C.R."/>
            <person name="Schmutz J."/>
            <person name="Larimer F."/>
            <person name="Land M."/>
            <person name="Hauser L."/>
            <person name="Kyrpides N."/>
            <person name="Lykidis A."/>
            <person name="Mesbah N.M."/>
            <person name="Wiegel J."/>
        </authorList>
    </citation>
    <scope>NUCLEOTIDE SEQUENCE [LARGE SCALE GENOMIC DNA]</scope>
    <source>
        <strain evidence="9">ATCC BAA-1301 / DSM 18059 / JW/NM-WN-LF</strain>
    </source>
</reference>
<keyword evidence="3 7" id="KW-0812">Transmembrane</keyword>
<dbReference type="AlphaFoldDB" id="B2A6W6"/>
<dbReference type="KEGG" id="nth:Nther_0653"/>
<dbReference type="Proteomes" id="UP000001683">
    <property type="component" value="Chromosome"/>
</dbReference>
<dbReference type="InterPro" id="IPR003667">
    <property type="entry name" value="NqrDE/RnfAE"/>
</dbReference>
<keyword evidence="9" id="KW-1185">Reference proteome</keyword>
<accession>B2A6W6</accession>
<dbReference type="eggNOG" id="COG4660">
    <property type="taxonomic scope" value="Bacteria"/>
</dbReference>
<keyword evidence="5 7" id="KW-1133">Transmembrane helix</keyword>
<reference evidence="8 9" key="2">
    <citation type="journal article" date="2011" name="J. Bacteriol.">
        <title>Complete genome sequence of the anaerobic, halophilic alkalithermophile Natranaerobius thermophilus JW/NM-WN-LF.</title>
        <authorList>
            <person name="Zhao B."/>
            <person name="Mesbah N.M."/>
            <person name="Dalin E."/>
            <person name="Goodwin L."/>
            <person name="Nolan M."/>
            <person name="Pitluck S."/>
            <person name="Chertkov O."/>
            <person name="Brettin T.S."/>
            <person name="Han J."/>
            <person name="Larimer F.W."/>
            <person name="Land M.L."/>
            <person name="Hauser L."/>
            <person name="Kyrpides N."/>
            <person name="Wiegel J."/>
        </authorList>
    </citation>
    <scope>NUCLEOTIDE SEQUENCE [LARGE SCALE GENOMIC DNA]</scope>
    <source>
        <strain evidence="9">ATCC BAA-1301 / DSM 18059 / JW/NM-WN-LF</strain>
    </source>
</reference>
<evidence type="ECO:0000313" key="9">
    <source>
        <dbReference type="Proteomes" id="UP000001683"/>
    </source>
</evidence>
<organism evidence="8 9">
    <name type="scientific">Natranaerobius thermophilus (strain ATCC BAA-1301 / DSM 18059 / JW/NM-WN-LF)</name>
    <dbReference type="NCBI Taxonomy" id="457570"/>
    <lineage>
        <taxon>Bacteria</taxon>
        <taxon>Bacillati</taxon>
        <taxon>Bacillota</taxon>
        <taxon>Clostridia</taxon>
        <taxon>Natranaerobiales</taxon>
        <taxon>Natranaerobiaceae</taxon>
        <taxon>Natranaerobius</taxon>
    </lineage>
</organism>
<evidence type="ECO:0000256" key="3">
    <source>
        <dbReference type="ARBA" id="ARBA00022692"/>
    </source>
</evidence>
<evidence type="ECO:0000256" key="7">
    <source>
        <dbReference type="SAM" id="Phobius"/>
    </source>
</evidence>
<comment type="subcellular location">
    <subcellularLocation>
        <location evidence="1">Endomembrane system</location>
        <topology evidence="1">Multi-pass membrane protein</topology>
    </subcellularLocation>
</comment>
<evidence type="ECO:0000256" key="6">
    <source>
        <dbReference type="ARBA" id="ARBA00023136"/>
    </source>
</evidence>
<dbReference type="Pfam" id="PF02508">
    <property type="entry name" value="Rnf-Nqr"/>
    <property type="match status" value="1"/>
</dbReference>
<keyword evidence="4" id="KW-1278">Translocase</keyword>
<evidence type="ECO:0000256" key="1">
    <source>
        <dbReference type="ARBA" id="ARBA00004127"/>
    </source>
</evidence>
<evidence type="ECO:0000256" key="4">
    <source>
        <dbReference type="ARBA" id="ARBA00022967"/>
    </source>
</evidence>
<keyword evidence="6 7" id="KW-0472">Membrane</keyword>
<dbReference type="GO" id="GO:0005886">
    <property type="term" value="C:plasma membrane"/>
    <property type="evidence" value="ECO:0007669"/>
    <property type="project" value="TreeGrafter"/>
</dbReference>
<dbReference type="PANTHER" id="PTHR30586">
    <property type="entry name" value="ELECTRON TRANSPORT COMPLEX PROTEIN RNFE"/>
    <property type="match status" value="1"/>
</dbReference>
<keyword evidence="2" id="KW-0813">Transport</keyword>
<name>B2A6W6_NATTJ</name>
<evidence type="ECO:0000256" key="2">
    <source>
        <dbReference type="ARBA" id="ARBA00022448"/>
    </source>
</evidence>
<sequence length="86" mass="9293">MLLEAYSPALQKSRGIFVPLIVTNCLILERSEAFASKKKSVHLLVMLASVPFIIAGVLSIAFTGFLGVILVLNPDSILKKTRGLPL</sequence>
<dbReference type="PANTHER" id="PTHR30586:SF0">
    <property type="entry name" value="ION-TRANSLOCATING OXIDOREDUCTASE COMPLEX SUBUNIT E"/>
    <property type="match status" value="1"/>
</dbReference>
<dbReference type="OrthoDB" id="9803631at2"/>
<feature type="transmembrane region" description="Helical" evidence="7">
    <location>
        <begin position="43"/>
        <end position="72"/>
    </location>
</feature>
<dbReference type="HOGENOM" id="CLU_2494678_0_0_9"/>
<gene>
    <name evidence="8" type="ordered locus">Nther_0653</name>
</gene>
<proteinExistence type="predicted"/>
<dbReference type="EMBL" id="CP001034">
    <property type="protein sequence ID" value="ACB84247.1"/>
    <property type="molecule type" value="Genomic_DNA"/>
</dbReference>
<evidence type="ECO:0000313" key="8">
    <source>
        <dbReference type="EMBL" id="ACB84247.1"/>
    </source>
</evidence>
<evidence type="ECO:0000256" key="5">
    <source>
        <dbReference type="ARBA" id="ARBA00022989"/>
    </source>
</evidence>
<dbReference type="InParanoid" id="B2A6W6"/>
<protein>
    <submittedName>
        <fullName evidence="8">SoxR-reducing system protein RsxE</fullName>
    </submittedName>
</protein>